<dbReference type="CDD" id="cd00201">
    <property type="entry name" value="WW"/>
    <property type="match status" value="1"/>
</dbReference>
<dbReference type="Gene3D" id="2.20.70.10">
    <property type="match status" value="2"/>
</dbReference>
<dbReference type="InterPro" id="IPR036020">
    <property type="entry name" value="WW_dom_sf"/>
</dbReference>
<dbReference type="EMBL" id="HBFQ01030456">
    <property type="protein sequence ID" value="CAD8847067.1"/>
    <property type="molecule type" value="Transcribed_RNA"/>
</dbReference>
<dbReference type="InterPro" id="IPR001202">
    <property type="entry name" value="WW_dom"/>
</dbReference>
<dbReference type="SMART" id="SM00456">
    <property type="entry name" value="WW"/>
    <property type="match status" value="2"/>
</dbReference>
<gene>
    <name evidence="2" type="ORF">NSCI0253_LOCUS21417</name>
</gene>
<proteinExistence type="predicted"/>
<dbReference type="SUPFAM" id="SSF51045">
    <property type="entry name" value="WW domain"/>
    <property type="match status" value="2"/>
</dbReference>
<feature type="domain" description="WW" evidence="1">
    <location>
        <begin position="9"/>
        <end position="46"/>
    </location>
</feature>
<dbReference type="Pfam" id="PF00397">
    <property type="entry name" value="WW"/>
    <property type="match status" value="1"/>
</dbReference>
<feature type="domain" description="WW" evidence="1">
    <location>
        <begin position="401"/>
        <end position="434"/>
    </location>
</feature>
<organism evidence="2">
    <name type="scientific">Noctiluca scintillans</name>
    <name type="common">Sea sparkle</name>
    <name type="synonym">Red tide dinoflagellate</name>
    <dbReference type="NCBI Taxonomy" id="2966"/>
    <lineage>
        <taxon>Eukaryota</taxon>
        <taxon>Sar</taxon>
        <taxon>Alveolata</taxon>
        <taxon>Dinophyceae</taxon>
        <taxon>Noctilucales</taxon>
        <taxon>Noctilucaceae</taxon>
        <taxon>Noctiluca</taxon>
    </lineage>
</organism>
<evidence type="ECO:0000313" key="2">
    <source>
        <dbReference type="EMBL" id="CAD8847067.1"/>
    </source>
</evidence>
<dbReference type="AlphaFoldDB" id="A0A7S1AAH5"/>
<reference evidence="2" key="1">
    <citation type="submission" date="2021-01" db="EMBL/GenBank/DDBJ databases">
        <authorList>
            <person name="Corre E."/>
            <person name="Pelletier E."/>
            <person name="Niang G."/>
            <person name="Scheremetjew M."/>
            <person name="Finn R."/>
            <person name="Kale V."/>
            <person name="Holt S."/>
            <person name="Cochrane G."/>
            <person name="Meng A."/>
            <person name="Brown T."/>
            <person name="Cohen L."/>
        </authorList>
    </citation>
    <scope>NUCLEOTIDE SEQUENCE</scope>
</reference>
<protein>
    <recommendedName>
        <fullName evidence="1">WW domain-containing protein</fullName>
    </recommendedName>
</protein>
<dbReference type="PROSITE" id="PS50020">
    <property type="entry name" value="WW_DOMAIN_2"/>
    <property type="match status" value="2"/>
</dbReference>
<name>A0A7S1AAH5_NOCSC</name>
<evidence type="ECO:0000259" key="1">
    <source>
        <dbReference type="PROSITE" id="PS50020"/>
    </source>
</evidence>
<accession>A0A7S1AAH5</accession>
<sequence length="481" mass="53325">MPLYEDADGALPRPWVAFETPDPPNKGSLYYHNLVTFDTKWERPEVHVPRHAVYGNALTATPSQQQQFVGWRDEMAREIVGASAGEAEHAFRNFCVRLLPRGVFGRRGDGMLWRLGEGELVGLTLYPEQRRLVISYDPQYVSGRDVAAAGQGTLNRPTDGLLSAAAKVAALEVVQRSLLSRQTALATLVMPDAHLLRRYVAEMGVRSTLPRPSAEVLPLATYLESFRLVPPFTCRLTGVANIQSCGALAAHILCRSVMTHYSHLKTSVQLLAHICRGDVALSEWLPLHVDRYRVLLDWSGRRFQNLPMADGKIFRFDFLRGLGTLTPASCWHALGQSPPSLSAMPAPTAVQDVWNATTRHIWSTSADGVPSQSSGSLSDLLAAVKLSLGPRGDHGSWDDGDDLEPPWEELRSSDGQVYYYNTLTRVTTWERLGLRSVEVGELWASNPKTRAHDTPAALYERYHRIAPKPQRDVALAVCDDT</sequence>